<evidence type="ECO:0000313" key="2">
    <source>
        <dbReference type="Proteomes" id="UP000004994"/>
    </source>
</evidence>
<protein>
    <submittedName>
        <fullName evidence="1">Uncharacterized protein</fullName>
    </submittedName>
</protein>
<evidence type="ECO:0000313" key="1">
    <source>
        <dbReference type="EnsemblPlants" id="Solyc09g090950.2.1"/>
    </source>
</evidence>
<dbReference type="Gramene" id="Solyc09g090950.2.1">
    <property type="protein sequence ID" value="Solyc09g090950.2.1"/>
    <property type="gene ID" value="Solyc09g090950.2"/>
</dbReference>
<dbReference type="Proteomes" id="UP000004994">
    <property type="component" value="Chromosome 9"/>
</dbReference>
<organism evidence="1">
    <name type="scientific">Solanum lycopersicum</name>
    <name type="common">Tomato</name>
    <name type="synonym">Lycopersicon esculentum</name>
    <dbReference type="NCBI Taxonomy" id="4081"/>
    <lineage>
        <taxon>Eukaryota</taxon>
        <taxon>Viridiplantae</taxon>
        <taxon>Streptophyta</taxon>
        <taxon>Embryophyta</taxon>
        <taxon>Tracheophyta</taxon>
        <taxon>Spermatophyta</taxon>
        <taxon>Magnoliopsida</taxon>
        <taxon>eudicotyledons</taxon>
        <taxon>Gunneridae</taxon>
        <taxon>Pentapetalae</taxon>
        <taxon>asterids</taxon>
        <taxon>lamiids</taxon>
        <taxon>Solanales</taxon>
        <taxon>Solanaceae</taxon>
        <taxon>Solanoideae</taxon>
        <taxon>Solaneae</taxon>
        <taxon>Solanum</taxon>
        <taxon>Solanum subgen. Lycopersicon</taxon>
    </lineage>
</organism>
<reference evidence="1" key="1">
    <citation type="journal article" date="2012" name="Nature">
        <title>The tomato genome sequence provides insights into fleshy fruit evolution.</title>
        <authorList>
            <consortium name="Tomato Genome Consortium"/>
        </authorList>
    </citation>
    <scope>NUCLEOTIDE SEQUENCE [LARGE SCALE GENOMIC DNA]</scope>
    <source>
        <strain evidence="1">cv. Heinz 1706</strain>
    </source>
</reference>
<reference evidence="1" key="2">
    <citation type="submission" date="2019-01" db="UniProtKB">
        <authorList>
            <consortium name="EnsemblPlants"/>
        </authorList>
    </citation>
    <scope>IDENTIFICATION</scope>
    <source>
        <strain evidence="1">cv. Heinz 1706</strain>
    </source>
</reference>
<proteinExistence type="predicted"/>
<dbReference type="PaxDb" id="4081-Solyc09g090950.1.1"/>
<accession>A0A3Q7I928</accession>
<name>A0A3Q7I928_SOLLC</name>
<dbReference type="AlphaFoldDB" id="A0A3Q7I928"/>
<keyword evidence="2" id="KW-1185">Reference proteome</keyword>
<dbReference type="EnsemblPlants" id="Solyc09g090950.2.1">
    <property type="protein sequence ID" value="Solyc09g090950.2.1"/>
    <property type="gene ID" value="Solyc09g090950.2"/>
</dbReference>
<sequence>MVGFGVRVEDSGVGSRIGVRVGSRVGCQGLGKILGLDRVLRSRAEIGFRSQMMVVFRLSRFKSWILNQMLGSESTIVYGRSRVLDREGWNPIQKLHHEFSNQESGLHSRTSGLKRSLHFLSLEIVESVTNEFSAIYCLWSVMGEDPVAAFLLAAQM</sequence>
<dbReference type="InParanoid" id="A0A3Q7I928"/>